<dbReference type="Proteomes" id="UP001237105">
    <property type="component" value="Unassembled WGS sequence"/>
</dbReference>
<dbReference type="RefSeq" id="WP_282534496.1">
    <property type="nucleotide sequence ID" value="NZ_JASCIS010000006.1"/>
</dbReference>
<reference evidence="1 2" key="1">
    <citation type="submission" date="2023-05" db="EMBL/GenBank/DDBJ databases">
        <title>Draft genome sequence of Streptomyces sp. B-S-A12 isolated from a cave soil in Thailand.</title>
        <authorList>
            <person name="Chamroensaksri N."/>
            <person name="Muangham S."/>
        </authorList>
    </citation>
    <scope>NUCLEOTIDE SEQUENCE [LARGE SCALE GENOMIC DNA]</scope>
    <source>
        <strain evidence="1 2">B-S-A12</strain>
    </source>
</reference>
<accession>A0ABT6SUS0</accession>
<comment type="caution">
    <text evidence="1">The sequence shown here is derived from an EMBL/GenBank/DDBJ whole genome shotgun (WGS) entry which is preliminary data.</text>
</comment>
<evidence type="ECO:0000313" key="1">
    <source>
        <dbReference type="EMBL" id="MDI3418584.1"/>
    </source>
</evidence>
<sequence>MSDAPLHLVPVRSRQVEDFVWTWHRHHPPPVRQIFAVGRSS</sequence>
<protein>
    <submittedName>
        <fullName evidence="1">Uncharacterized protein</fullName>
    </submittedName>
</protein>
<proteinExistence type="predicted"/>
<name>A0ABT6SUS0_9ACTN</name>
<evidence type="ECO:0000313" key="2">
    <source>
        <dbReference type="Proteomes" id="UP001237105"/>
    </source>
</evidence>
<dbReference type="EMBL" id="JASCIS010000006">
    <property type="protein sequence ID" value="MDI3418584.1"/>
    <property type="molecule type" value="Genomic_DNA"/>
</dbReference>
<gene>
    <name evidence="1" type="ORF">QIT00_08405</name>
</gene>
<organism evidence="1 2">
    <name type="scientific">Streptomyces luteolus</name>
    <dbReference type="NCBI Taxonomy" id="3043615"/>
    <lineage>
        <taxon>Bacteria</taxon>
        <taxon>Bacillati</taxon>
        <taxon>Actinomycetota</taxon>
        <taxon>Actinomycetes</taxon>
        <taxon>Kitasatosporales</taxon>
        <taxon>Streptomycetaceae</taxon>
        <taxon>Streptomyces</taxon>
    </lineage>
</organism>
<keyword evidence="2" id="KW-1185">Reference proteome</keyword>